<keyword evidence="3" id="KW-0378">Hydrolase</keyword>
<dbReference type="InterPro" id="IPR001461">
    <property type="entry name" value="Aspartic_peptidase_A1"/>
</dbReference>
<dbReference type="EMBL" id="JAHFZB010000013">
    <property type="protein sequence ID" value="KAK6482363.1"/>
    <property type="molecule type" value="Genomic_DNA"/>
</dbReference>
<evidence type="ECO:0000313" key="5">
    <source>
        <dbReference type="EMBL" id="KAK6482363.1"/>
    </source>
</evidence>
<evidence type="ECO:0000313" key="6">
    <source>
        <dbReference type="Proteomes" id="UP001369086"/>
    </source>
</evidence>
<dbReference type="PRINTS" id="PR00792">
    <property type="entry name" value="PEPSIN"/>
</dbReference>
<sequence>MGERSESKTVRGDDLQRSRGTEMPAIIAMKWMIIACACLQVTDSVIRVPLKRFSSIRKELRAVRRLAEFLRDHDPDVFARKYSHCYPPPPHGLTTGRERLSNYMDAQYYGKISIGTPPQNFTVLFDTGSSDFWVPSAYCVSEACRAHSKFKSFQSKTYTHDGQTFNLQYGSGQLLGVVGRDTATTKNQKFRLSDVSVKEQEFGESVFEPGFTFVRAKFDGVLGMGYPSLSEVGATPVFDKLMEQQQVEKPVFSFYLSRGRDKECGGEMLLGGVDDSLYTGSINWIPVTEKGYWQIKLDNVKVQGSAAFCSDGCQAIVDTGTSLITGPAAEITKLQEHIGATPTQQGEFVIDCTRLSSLPRVDVTIGQVEYKLTAEAYVRKEQLDGREICFSGFEALDLYIQSGPLWILGDVFLTEFYSVFDRGNDRVGFAKAC</sequence>
<feature type="domain" description="Peptidase A1" evidence="4">
    <location>
        <begin position="108"/>
        <end position="430"/>
    </location>
</feature>
<dbReference type="InterPro" id="IPR001969">
    <property type="entry name" value="Aspartic_peptidase_AS"/>
</dbReference>
<proteinExistence type="inferred from homology"/>
<dbReference type="PROSITE" id="PS00141">
    <property type="entry name" value="ASP_PROTEASE"/>
    <property type="match status" value="2"/>
</dbReference>
<dbReference type="Gene3D" id="6.10.140.60">
    <property type="match status" value="1"/>
</dbReference>
<name>A0ABR0ZC23_HUSHU</name>
<keyword evidence="2" id="KW-1015">Disulfide bond</keyword>
<reference evidence="5 6" key="1">
    <citation type="submission" date="2021-05" db="EMBL/GenBank/DDBJ databases">
        <authorList>
            <person name="Zahm M."/>
            <person name="Klopp C."/>
            <person name="Cabau C."/>
            <person name="Kuhl H."/>
            <person name="Suciu R."/>
            <person name="Ciorpac M."/>
            <person name="Holostenco D."/>
            <person name="Gessner J."/>
            <person name="Wuertz S."/>
            <person name="Hohne C."/>
            <person name="Stock M."/>
            <person name="Gislard M."/>
            <person name="Lluch J."/>
            <person name="Milhes M."/>
            <person name="Lampietro C."/>
            <person name="Lopez Roques C."/>
            <person name="Donnadieu C."/>
            <person name="Du K."/>
            <person name="Schartl M."/>
            <person name="Guiguen Y."/>
        </authorList>
    </citation>
    <scope>NUCLEOTIDE SEQUENCE [LARGE SCALE GENOMIC DNA]</scope>
    <source>
        <strain evidence="5">Hh-F2</strain>
        <tissue evidence="5">Blood</tissue>
    </source>
</reference>
<dbReference type="Proteomes" id="UP001369086">
    <property type="component" value="Unassembled WGS sequence"/>
</dbReference>
<evidence type="ECO:0000259" key="4">
    <source>
        <dbReference type="PROSITE" id="PS51767"/>
    </source>
</evidence>
<comment type="similarity">
    <text evidence="1 3">Belongs to the peptidase A1 family.</text>
</comment>
<protein>
    <submittedName>
        <fullName evidence="5">Nothepsin</fullName>
    </submittedName>
</protein>
<evidence type="ECO:0000256" key="2">
    <source>
        <dbReference type="ARBA" id="ARBA00023157"/>
    </source>
</evidence>
<dbReference type="Gene3D" id="2.40.70.10">
    <property type="entry name" value="Acid Proteases"/>
    <property type="match status" value="2"/>
</dbReference>
<organism evidence="5 6">
    <name type="scientific">Huso huso</name>
    <name type="common">Beluga</name>
    <name type="synonym">Acipenser huso</name>
    <dbReference type="NCBI Taxonomy" id="61971"/>
    <lineage>
        <taxon>Eukaryota</taxon>
        <taxon>Metazoa</taxon>
        <taxon>Chordata</taxon>
        <taxon>Craniata</taxon>
        <taxon>Vertebrata</taxon>
        <taxon>Euteleostomi</taxon>
        <taxon>Actinopterygii</taxon>
        <taxon>Chondrostei</taxon>
        <taxon>Acipenseriformes</taxon>
        <taxon>Acipenseridae</taxon>
        <taxon>Huso</taxon>
    </lineage>
</organism>
<evidence type="ECO:0000256" key="3">
    <source>
        <dbReference type="RuleBase" id="RU000454"/>
    </source>
</evidence>
<dbReference type="PANTHER" id="PTHR47966">
    <property type="entry name" value="BETA-SITE APP-CLEAVING ENZYME, ISOFORM A-RELATED"/>
    <property type="match status" value="1"/>
</dbReference>
<keyword evidence="3" id="KW-0645">Protease</keyword>
<dbReference type="Pfam" id="PF00026">
    <property type="entry name" value="Asp"/>
    <property type="match status" value="1"/>
</dbReference>
<keyword evidence="6" id="KW-1185">Reference proteome</keyword>
<gene>
    <name evidence="5" type="ORF">HHUSO_G15355</name>
</gene>
<dbReference type="InterPro" id="IPR021109">
    <property type="entry name" value="Peptidase_aspartic_dom_sf"/>
</dbReference>
<dbReference type="SUPFAM" id="SSF50630">
    <property type="entry name" value="Acid proteases"/>
    <property type="match status" value="1"/>
</dbReference>
<dbReference type="InterPro" id="IPR012848">
    <property type="entry name" value="Aspartic_peptidase_N"/>
</dbReference>
<evidence type="ECO:0000256" key="1">
    <source>
        <dbReference type="ARBA" id="ARBA00007447"/>
    </source>
</evidence>
<keyword evidence="3" id="KW-0064">Aspartyl protease</keyword>
<comment type="caution">
    <text evidence="5">The sequence shown here is derived from an EMBL/GenBank/DDBJ whole genome shotgun (WGS) entry which is preliminary data.</text>
</comment>
<accession>A0ABR0ZC23</accession>
<dbReference type="InterPro" id="IPR033121">
    <property type="entry name" value="PEPTIDASE_A1"/>
</dbReference>
<dbReference type="PROSITE" id="PS51767">
    <property type="entry name" value="PEPTIDASE_A1"/>
    <property type="match status" value="1"/>
</dbReference>
<dbReference type="Pfam" id="PF07966">
    <property type="entry name" value="A1_Propeptide"/>
    <property type="match status" value="1"/>
</dbReference>
<dbReference type="PANTHER" id="PTHR47966:SF37">
    <property type="entry name" value="CATHEPSIN E-A-LIKE"/>
    <property type="match status" value="1"/>
</dbReference>